<dbReference type="GO" id="GO:0004145">
    <property type="term" value="F:diamine N-acetyltransferase activity"/>
    <property type="evidence" value="ECO:0007669"/>
    <property type="project" value="UniProtKB-EC"/>
</dbReference>
<dbReference type="InterPro" id="IPR000182">
    <property type="entry name" value="GNAT_dom"/>
</dbReference>
<dbReference type="Gene3D" id="3.40.630.30">
    <property type="match status" value="1"/>
</dbReference>
<evidence type="ECO:0000313" key="2">
    <source>
        <dbReference type="EMBL" id="SUY47681.1"/>
    </source>
</evidence>
<protein>
    <submittedName>
        <fullName evidence="2">Spermine/spermidine acetyltransferase</fullName>
        <ecNumber evidence="2">2.3.1.57</ecNumber>
    </submittedName>
</protein>
<dbReference type="PROSITE" id="PS51186">
    <property type="entry name" value="GNAT"/>
    <property type="match status" value="1"/>
</dbReference>
<dbReference type="InterPro" id="IPR016181">
    <property type="entry name" value="Acyl_CoA_acyltransferase"/>
</dbReference>
<gene>
    <name evidence="2" type="primary">bltD_1</name>
    <name evidence="2" type="ORF">NCTC9836_02022</name>
</gene>
<dbReference type="SUPFAM" id="SSF55729">
    <property type="entry name" value="Acyl-CoA N-acyltransferases (Nat)"/>
    <property type="match status" value="1"/>
</dbReference>
<evidence type="ECO:0000313" key="3">
    <source>
        <dbReference type="Proteomes" id="UP000254664"/>
    </source>
</evidence>
<dbReference type="Proteomes" id="UP000254664">
    <property type="component" value="Unassembled WGS sequence"/>
</dbReference>
<name>A0A381J8Y9_9CLOT</name>
<dbReference type="AlphaFoldDB" id="A0A381J8Y9"/>
<dbReference type="EC" id="2.3.1.57" evidence="2"/>
<accession>A0A381J8Y9</accession>
<proteinExistence type="predicted"/>
<feature type="domain" description="N-acetyltransferase" evidence="1">
    <location>
        <begin position="1"/>
        <end position="98"/>
    </location>
</feature>
<keyword evidence="3" id="KW-1185">Reference proteome</keyword>
<keyword evidence="2" id="KW-0012">Acyltransferase</keyword>
<keyword evidence="2" id="KW-0808">Transferase</keyword>
<reference evidence="2 3" key="1">
    <citation type="submission" date="2018-06" db="EMBL/GenBank/DDBJ databases">
        <authorList>
            <consortium name="Pathogen Informatics"/>
            <person name="Doyle S."/>
        </authorList>
    </citation>
    <scope>NUCLEOTIDE SEQUENCE [LARGE SCALE GENOMIC DNA]</scope>
    <source>
        <strain evidence="2 3">NCTC9836</strain>
    </source>
</reference>
<dbReference type="EMBL" id="UFWZ01000001">
    <property type="protein sequence ID" value="SUY47681.1"/>
    <property type="molecule type" value="Genomic_DNA"/>
</dbReference>
<sequence length="98" mass="11938">MVGFLVYDYDEKLAGWSFSRFMIDIKYQNKGFGAKALERFLEFFRNKFPNQDLYTSVEIDNEVTIKLYEKYGFTKKDSFEYKIEETTCREFRMLKEAW</sequence>
<dbReference type="Pfam" id="PF00583">
    <property type="entry name" value="Acetyltransf_1"/>
    <property type="match status" value="1"/>
</dbReference>
<organism evidence="2 3">
    <name type="scientific">Clostridium putrefaciens</name>
    <dbReference type="NCBI Taxonomy" id="99675"/>
    <lineage>
        <taxon>Bacteria</taxon>
        <taxon>Bacillati</taxon>
        <taxon>Bacillota</taxon>
        <taxon>Clostridia</taxon>
        <taxon>Eubacteriales</taxon>
        <taxon>Clostridiaceae</taxon>
        <taxon>Clostridium</taxon>
    </lineage>
</organism>
<evidence type="ECO:0000259" key="1">
    <source>
        <dbReference type="PROSITE" id="PS51186"/>
    </source>
</evidence>